<name>A0A285EEA2_9ACTN</name>
<dbReference type="Proteomes" id="UP000219514">
    <property type="component" value="Unassembled WGS sequence"/>
</dbReference>
<accession>A0A285EEA2</accession>
<feature type="region of interest" description="Disordered" evidence="1">
    <location>
        <begin position="54"/>
        <end position="74"/>
    </location>
</feature>
<protein>
    <submittedName>
        <fullName evidence="2">Uncharacterized protein</fullName>
    </submittedName>
</protein>
<proteinExistence type="predicted"/>
<evidence type="ECO:0000313" key="3">
    <source>
        <dbReference type="Proteomes" id="UP000219514"/>
    </source>
</evidence>
<dbReference type="AlphaFoldDB" id="A0A285EEA2"/>
<organism evidence="2 3">
    <name type="scientific">Geodermatophilus sabuli</name>
    <dbReference type="NCBI Taxonomy" id="1564158"/>
    <lineage>
        <taxon>Bacteria</taxon>
        <taxon>Bacillati</taxon>
        <taxon>Actinomycetota</taxon>
        <taxon>Actinomycetes</taxon>
        <taxon>Geodermatophilales</taxon>
        <taxon>Geodermatophilaceae</taxon>
        <taxon>Geodermatophilus</taxon>
    </lineage>
</organism>
<feature type="region of interest" description="Disordered" evidence="1">
    <location>
        <begin position="1"/>
        <end position="33"/>
    </location>
</feature>
<evidence type="ECO:0000256" key="1">
    <source>
        <dbReference type="SAM" id="MobiDB-lite"/>
    </source>
</evidence>
<sequence>MSRVIRPGDSSTEGEDPPHLPGCNGEATLHQRQESRQEIVVALGGIGSLDQLSSMLAGDGGTRTSMHAEGMETR</sequence>
<gene>
    <name evidence="2" type="ORF">SAMN06893097_106270</name>
</gene>
<dbReference type="RefSeq" id="WP_097207280.1">
    <property type="nucleotide sequence ID" value="NZ_JACHXB010000002.1"/>
</dbReference>
<reference evidence="2 3" key="1">
    <citation type="submission" date="2017-09" db="EMBL/GenBank/DDBJ databases">
        <authorList>
            <person name="Ehlers B."/>
            <person name="Leendertz F.H."/>
        </authorList>
    </citation>
    <scope>NUCLEOTIDE SEQUENCE [LARGE SCALE GENOMIC DNA]</scope>
    <source>
        <strain evidence="2 3">DSM 46844</strain>
    </source>
</reference>
<evidence type="ECO:0000313" key="2">
    <source>
        <dbReference type="EMBL" id="SNX97320.1"/>
    </source>
</evidence>
<dbReference type="EMBL" id="OBDO01000006">
    <property type="protein sequence ID" value="SNX97320.1"/>
    <property type="molecule type" value="Genomic_DNA"/>
</dbReference>
<keyword evidence="3" id="KW-1185">Reference proteome</keyword>